<gene>
    <name evidence="2" type="ORF">BXYJ_LOCUS11005</name>
</gene>
<evidence type="ECO:0000313" key="4">
    <source>
        <dbReference type="Proteomes" id="UP000659654"/>
    </source>
</evidence>
<protein>
    <submittedName>
        <fullName evidence="2">(pine wood nematode) hypothetical protein</fullName>
    </submittedName>
</protein>
<evidence type="ECO:0000313" key="3">
    <source>
        <dbReference type="Proteomes" id="UP000095284"/>
    </source>
</evidence>
<evidence type="ECO:0000313" key="5">
    <source>
        <dbReference type="WBParaSite" id="BXY_0534700.1"/>
    </source>
</evidence>
<name>A0A1I7RX83_BURXY</name>
<keyword evidence="4" id="KW-1185">Reference proteome</keyword>
<evidence type="ECO:0000256" key="1">
    <source>
        <dbReference type="SAM" id="MobiDB-lite"/>
    </source>
</evidence>
<dbReference type="EMBL" id="CAJFCV020000005">
    <property type="protein sequence ID" value="CAG9121416.1"/>
    <property type="molecule type" value="Genomic_DNA"/>
</dbReference>
<reference evidence="5" key="1">
    <citation type="submission" date="2016-11" db="UniProtKB">
        <authorList>
            <consortium name="WormBaseParasite"/>
        </authorList>
    </citation>
    <scope>IDENTIFICATION</scope>
</reference>
<evidence type="ECO:0000313" key="2">
    <source>
        <dbReference type="EMBL" id="CAD5230474.1"/>
    </source>
</evidence>
<dbReference type="Proteomes" id="UP000659654">
    <property type="component" value="Unassembled WGS sequence"/>
</dbReference>
<dbReference type="Proteomes" id="UP000095284">
    <property type="component" value="Unplaced"/>
</dbReference>
<reference evidence="2" key="2">
    <citation type="submission" date="2020-09" db="EMBL/GenBank/DDBJ databases">
        <authorList>
            <person name="Kikuchi T."/>
        </authorList>
    </citation>
    <scope>NUCLEOTIDE SEQUENCE</scope>
    <source>
        <strain evidence="2">Ka4C1</strain>
    </source>
</reference>
<dbReference type="EMBL" id="CAJFDI010000005">
    <property type="protein sequence ID" value="CAD5230474.1"/>
    <property type="molecule type" value="Genomic_DNA"/>
</dbReference>
<dbReference type="Proteomes" id="UP000582659">
    <property type="component" value="Unassembled WGS sequence"/>
</dbReference>
<feature type="region of interest" description="Disordered" evidence="1">
    <location>
        <begin position="83"/>
        <end position="112"/>
    </location>
</feature>
<feature type="compositionally biased region" description="Basic and acidic residues" evidence="1">
    <location>
        <begin position="90"/>
        <end position="104"/>
    </location>
</feature>
<sequence length="112" mass="12426">MSHERSLGDKIKDTAENVKEKIFGKSREDYEVAADKAQAFSHKAAHKADEAQDLANAKIHEYSDEANEVRGQATQKIDELRRKGNAASKKANEVKNLTGEHLEEAGENLIAH</sequence>
<dbReference type="AlphaFoldDB" id="A0A1I7RX83"/>
<dbReference type="WBParaSite" id="BXY_0534700.1">
    <property type="protein sequence ID" value="BXY_0534700.1"/>
    <property type="gene ID" value="BXY_0534700"/>
</dbReference>
<organism evidence="3 5">
    <name type="scientific">Bursaphelenchus xylophilus</name>
    <name type="common">Pinewood nematode worm</name>
    <name type="synonym">Aphelenchoides xylophilus</name>
    <dbReference type="NCBI Taxonomy" id="6326"/>
    <lineage>
        <taxon>Eukaryota</taxon>
        <taxon>Metazoa</taxon>
        <taxon>Ecdysozoa</taxon>
        <taxon>Nematoda</taxon>
        <taxon>Chromadorea</taxon>
        <taxon>Rhabditida</taxon>
        <taxon>Tylenchina</taxon>
        <taxon>Tylenchomorpha</taxon>
        <taxon>Aphelenchoidea</taxon>
        <taxon>Aphelenchoididae</taxon>
        <taxon>Bursaphelenchus</taxon>
    </lineage>
</organism>
<accession>A0A1I7RX83</accession>
<proteinExistence type="predicted"/>
<dbReference type="SMR" id="A0A1I7RX83"/>